<evidence type="ECO:0000313" key="1">
    <source>
        <dbReference type="EMBL" id="KAG6958799.1"/>
    </source>
</evidence>
<comment type="caution">
    <text evidence="1">The sequence shown here is derived from an EMBL/GenBank/DDBJ whole genome shotgun (WGS) entry which is preliminary data.</text>
</comment>
<accession>A0A8T1UDH3</accession>
<evidence type="ECO:0000313" key="2">
    <source>
        <dbReference type="Proteomes" id="UP000688947"/>
    </source>
</evidence>
<gene>
    <name evidence="1" type="ORF">JG687_00009165</name>
</gene>
<dbReference type="EMBL" id="JAENGZ010000466">
    <property type="protein sequence ID" value="KAG6958799.1"/>
    <property type="molecule type" value="Genomic_DNA"/>
</dbReference>
<reference evidence="1" key="1">
    <citation type="submission" date="2021-01" db="EMBL/GenBank/DDBJ databases">
        <title>Phytophthora aleatoria, a newly-described species from Pinus radiata is distinct from Phytophthora cactorum isolates based on comparative genomics.</title>
        <authorList>
            <person name="Mcdougal R."/>
            <person name="Panda P."/>
            <person name="Williams N."/>
            <person name="Studholme D.J."/>
        </authorList>
    </citation>
    <scope>NUCLEOTIDE SEQUENCE</scope>
    <source>
        <strain evidence="1">NZFS 3830</strain>
    </source>
</reference>
<dbReference type="AlphaFoldDB" id="A0A8T1UDH3"/>
<name>A0A8T1UDH3_9STRA</name>
<sequence length="133" mass="14876">MRSGGEGEAVTEPVYPIYHWGGGMRLFPLCMKIPTGSEKQPWRVLVLRRYTTYLTTVSSVNMPSSCRVQHKPAGNGVGDSLFEFQLQYFCFGTVMHVFNLASISLCMGINCKSILHPEFILKTPPNSKSTAIW</sequence>
<dbReference type="Proteomes" id="UP000688947">
    <property type="component" value="Unassembled WGS sequence"/>
</dbReference>
<organism evidence="1 2">
    <name type="scientific">Phytophthora cactorum</name>
    <dbReference type="NCBI Taxonomy" id="29920"/>
    <lineage>
        <taxon>Eukaryota</taxon>
        <taxon>Sar</taxon>
        <taxon>Stramenopiles</taxon>
        <taxon>Oomycota</taxon>
        <taxon>Peronosporomycetes</taxon>
        <taxon>Peronosporales</taxon>
        <taxon>Peronosporaceae</taxon>
        <taxon>Phytophthora</taxon>
    </lineage>
</organism>
<proteinExistence type="predicted"/>
<protein>
    <submittedName>
        <fullName evidence="1">Uncharacterized protein</fullName>
    </submittedName>
</protein>
<dbReference type="VEuPathDB" id="FungiDB:PC110_g22151"/>
<dbReference type="OrthoDB" id="129202at2759"/>